<keyword evidence="10" id="KW-0813">Transport</keyword>
<evidence type="ECO:0000256" key="6">
    <source>
        <dbReference type="ARBA" id="ARBA00023303"/>
    </source>
</evidence>
<feature type="binding site" evidence="10">
    <location>
        <position position="77"/>
    </location>
    <ligand>
        <name>Na(+)</name>
        <dbReference type="ChEBI" id="CHEBI:29101"/>
        <note>structural</note>
    </ligand>
</feature>
<dbReference type="Pfam" id="PF02537">
    <property type="entry name" value="CRCB"/>
    <property type="match status" value="1"/>
</dbReference>
<feature type="binding site" evidence="10">
    <location>
        <position position="74"/>
    </location>
    <ligand>
        <name>Na(+)</name>
        <dbReference type="ChEBI" id="CHEBI:29101"/>
        <note>structural</note>
    </ligand>
</feature>
<dbReference type="PANTHER" id="PTHR28259">
    <property type="entry name" value="FLUORIDE EXPORT PROTEIN 1-RELATED"/>
    <property type="match status" value="1"/>
</dbReference>
<evidence type="ECO:0000313" key="11">
    <source>
        <dbReference type="EMBL" id="MDR6224732.1"/>
    </source>
</evidence>
<keyword evidence="12" id="KW-1185">Reference proteome</keyword>
<comment type="caution">
    <text evidence="11">The sequence shown here is derived from an EMBL/GenBank/DDBJ whole genome shotgun (WGS) entry which is preliminary data.</text>
</comment>
<proteinExistence type="inferred from homology"/>
<comment type="catalytic activity">
    <reaction evidence="8">
        <text>fluoride(in) = fluoride(out)</text>
        <dbReference type="Rhea" id="RHEA:76159"/>
        <dbReference type="ChEBI" id="CHEBI:17051"/>
    </reaction>
    <physiologicalReaction direction="left-to-right" evidence="8">
        <dbReference type="Rhea" id="RHEA:76160"/>
    </physiologicalReaction>
</comment>
<dbReference type="RefSeq" id="WP_309862306.1">
    <property type="nucleotide sequence ID" value="NZ_JAVDQG010000001.1"/>
</dbReference>
<dbReference type="Proteomes" id="UP001185012">
    <property type="component" value="Unassembled WGS sequence"/>
</dbReference>
<evidence type="ECO:0000313" key="12">
    <source>
        <dbReference type="Proteomes" id="UP001185012"/>
    </source>
</evidence>
<comment type="subcellular location">
    <subcellularLocation>
        <location evidence="1 10">Cell membrane</location>
        <topology evidence="1 10">Multi-pass membrane protein</topology>
    </subcellularLocation>
</comment>
<keyword evidence="10" id="KW-0915">Sodium</keyword>
<sequence>MFYFWIGIAGMVGALLRYGMNLFVQGWAGDWFPWGTLAENWLGCFVLGWFQVWAGERLALSPQWRTALGTGLIGSFTTFSTFSVDTMELMMQGAMGAALLYVLASLWGGILLAWAGWRLGHRSLQQKGTGI</sequence>
<dbReference type="PANTHER" id="PTHR28259:SF1">
    <property type="entry name" value="FLUORIDE EXPORT PROTEIN 1-RELATED"/>
    <property type="match status" value="1"/>
</dbReference>
<evidence type="ECO:0000256" key="3">
    <source>
        <dbReference type="ARBA" id="ARBA00022692"/>
    </source>
</evidence>
<comment type="activity regulation">
    <text evidence="10">Na(+) is not transported, but it plays an essential structural role and its presence is essential for fluoride channel function.</text>
</comment>
<reference evidence="11 12" key="1">
    <citation type="submission" date="2023-07" db="EMBL/GenBank/DDBJ databases">
        <title>Genomic Encyclopedia of Type Strains, Phase IV (KMG-IV): sequencing the most valuable type-strain genomes for metagenomic binning, comparative biology and taxonomic classification.</title>
        <authorList>
            <person name="Goeker M."/>
        </authorList>
    </citation>
    <scope>NUCLEOTIDE SEQUENCE [LARGE SCALE GENOMIC DNA]</scope>
    <source>
        <strain evidence="11 12">DSM 45903</strain>
    </source>
</reference>
<evidence type="ECO:0000256" key="10">
    <source>
        <dbReference type="HAMAP-Rule" id="MF_00454"/>
    </source>
</evidence>
<dbReference type="InterPro" id="IPR003691">
    <property type="entry name" value="FluC"/>
</dbReference>
<accession>A0ABU1IIX8</accession>
<keyword evidence="4 10" id="KW-1133">Transmembrane helix</keyword>
<keyword evidence="10" id="KW-0479">Metal-binding</keyword>
<keyword evidence="3 10" id="KW-0812">Transmembrane</keyword>
<comment type="similarity">
    <text evidence="7 10">Belongs to the fluoride channel Fluc/FEX (TC 1.A.43) family.</text>
</comment>
<feature type="transmembrane region" description="Helical" evidence="10">
    <location>
        <begin position="66"/>
        <end position="84"/>
    </location>
</feature>
<feature type="transmembrane region" description="Helical" evidence="10">
    <location>
        <begin position="96"/>
        <end position="117"/>
    </location>
</feature>
<keyword evidence="2 10" id="KW-1003">Cell membrane</keyword>
<keyword evidence="5 10" id="KW-0472">Membrane</keyword>
<evidence type="ECO:0000256" key="8">
    <source>
        <dbReference type="ARBA" id="ARBA00035585"/>
    </source>
</evidence>
<evidence type="ECO:0000256" key="9">
    <source>
        <dbReference type="ARBA" id="ARBA00049940"/>
    </source>
</evidence>
<name>A0ABU1IIX8_9BACL</name>
<evidence type="ECO:0000256" key="7">
    <source>
        <dbReference type="ARBA" id="ARBA00035120"/>
    </source>
</evidence>
<evidence type="ECO:0000256" key="1">
    <source>
        <dbReference type="ARBA" id="ARBA00004651"/>
    </source>
</evidence>
<dbReference type="NCBIfam" id="TIGR00494">
    <property type="entry name" value="crcB"/>
    <property type="match status" value="1"/>
</dbReference>
<keyword evidence="6 10" id="KW-0407">Ion channel</keyword>
<dbReference type="EMBL" id="JAVDQG010000001">
    <property type="protein sequence ID" value="MDR6224732.1"/>
    <property type="molecule type" value="Genomic_DNA"/>
</dbReference>
<comment type="function">
    <text evidence="9 10">Fluoride-specific ion channel. Important for reducing fluoride concentration in the cell, thus reducing its toxicity.</text>
</comment>
<dbReference type="HAMAP" id="MF_00454">
    <property type="entry name" value="FluC"/>
    <property type="match status" value="1"/>
</dbReference>
<feature type="transmembrane region" description="Helical" evidence="10">
    <location>
        <begin position="31"/>
        <end position="54"/>
    </location>
</feature>
<evidence type="ECO:0000256" key="5">
    <source>
        <dbReference type="ARBA" id="ARBA00023136"/>
    </source>
</evidence>
<evidence type="ECO:0000256" key="2">
    <source>
        <dbReference type="ARBA" id="ARBA00022475"/>
    </source>
</evidence>
<keyword evidence="10" id="KW-0406">Ion transport</keyword>
<organism evidence="11 12">
    <name type="scientific">Desmospora profundinema</name>
    <dbReference type="NCBI Taxonomy" id="1571184"/>
    <lineage>
        <taxon>Bacteria</taxon>
        <taxon>Bacillati</taxon>
        <taxon>Bacillota</taxon>
        <taxon>Bacilli</taxon>
        <taxon>Bacillales</taxon>
        <taxon>Thermoactinomycetaceae</taxon>
        <taxon>Desmospora</taxon>
    </lineage>
</organism>
<gene>
    <name evidence="10" type="primary">fluC</name>
    <name evidence="10" type="synonym">crcB</name>
    <name evidence="11" type="ORF">JOE21_000720</name>
</gene>
<evidence type="ECO:0000256" key="4">
    <source>
        <dbReference type="ARBA" id="ARBA00022989"/>
    </source>
</evidence>
<protein>
    <recommendedName>
        <fullName evidence="10">Fluoride-specific ion channel FluC</fullName>
    </recommendedName>
</protein>